<evidence type="ECO:0000313" key="4">
    <source>
        <dbReference type="Proteomes" id="UP000255355"/>
    </source>
</evidence>
<dbReference type="Pfam" id="PF01494">
    <property type="entry name" value="FAD_binding_3"/>
    <property type="match status" value="1"/>
</dbReference>
<dbReference type="InterPro" id="IPR002938">
    <property type="entry name" value="FAD-bd"/>
</dbReference>
<organism evidence="3 4">
    <name type="scientific">Nocardia mexicana</name>
    <dbReference type="NCBI Taxonomy" id="279262"/>
    <lineage>
        <taxon>Bacteria</taxon>
        <taxon>Bacillati</taxon>
        <taxon>Actinomycetota</taxon>
        <taxon>Actinomycetes</taxon>
        <taxon>Mycobacteriales</taxon>
        <taxon>Nocardiaceae</taxon>
        <taxon>Nocardia</taxon>
    </lineage>
</organism>
<gene>
    <name evidence="3" type="ORF">DFR68_11580</name>
</gene>
<name>A0A370GMG9_9NOCA</name>
<protein>
    <submittedName>
        <fullName evidence="3">p-hydroxybenzoate 3-monooxygenase</fullName>
    </submittedName>
</protein>
<dbReference type="GO" id="GO:0004497">
    <property type="term" value="F:monooxygenase activity"/>
    <property type="evidence" value="ECO:0007669"/>
    <property type="project" value="UniProtKB-KW"/>
</dbReference>
<evidence type="ECO:0000313" key="3">
    <source>
        <dbReference type="EMBL" id="RDI44928.1"/>
    </source>
</evidence>
<proteinExistence type="predicted"/>
<feature type="domain" description="FAD-binding" evidence="2">
    <location>
        <begin position="7"/>
        <end position="340"/>
    </location>
</feature>
<dbReference type="GO" id="GO:0071949">
    <property type="term" value="F:FAD binding"/>
    <property type="evidence" value="ECO:0007669"/>
    <property type="project" value="InterPro"/>
</dbReference>
<dbReference type="InterPro" id="IPR050631">
    <property type="entry name" value="PheA/TfdB_FAD_monoxygenase"/>
</dbReference>
<accession>A0A370GMG9</accession>
<dbReference type="RefSeq" id="WP_068029462.1">
    <property type="nucleotide sequence ID" value="NZ_QQAZ01000015.1"/>
</dbReference>
<evidence type="ECO:0000256" key="1">
    <source>
        <dbReference type="ARBA" id="ARBA00023002"/>
    </source>
</evidence>
<dbReference type="PANTHER" id="PTHR43476:SF5">
    <property type="entry name" value="FAD-DEPENDENT MONOOXYGENASE"/>
    <property type="match status" value="1"/>
</dbReference>
<evidence type="ECO:0000259" key="2">
    <source>
        <dbReference type="Pfam" id="PF01494"/>
    </source>
</evidence>
<dbReference type="SUPFAM" id="SSF51905">
    <property type="entry name" value="FAD/NAD(P)-binding domain"/>
    <property type="match status" value="1"/>
</dbReference>
<sequence>MANKGKDTTVVIVGAGVAGLALGNFLLRKGIACIVLEKHTREYVEQRQRAGSLDAGGVRRLRDRGLGEVVEGHSHDAAASGVPLLIEGEQRQWRMGDSEDADGAFCPQQILVRNLIEVFLRDGGDLRFGADDVSLHDVDTERPLVRYRDADGVTKTVGCDFVAGSDGFHGVTRTAVPADVLTCATHVFGYAWLTVMTEVPADPPAVLAVHSRGFAARITRGPNASRVYLQCPLTDTVERWPDERVWSELAARFGEPVVAGPIVSKEVVPLRGVVFSPMSYGNLYLLGDAAHLISPMSAEGMSLALHDADVFARAVTHLVENHDSSLLEGYSDTCLDHTWQRQASAVRVTEMMHDSGDPSYEGEFRRQIARKNLEAILEPVAASHRADTAAAASVS</sequence>
<dbReference type="NCBIfam" id="NF006091">
    <property type="entry name" value="PRK08243.1"/>
    <property type="match status" value="1"/>
</dbReference>
<dbReference type="Gene3D" id="3.50.50.60">
    <property type="entry name" value="FAD/NAD(P)-binding domain"/>
    <property type="match status" value="1"/>
</dbReference>
<dbReference type="OrthoDB" id="9791689at2"/>
<dbReference type="PANTHER" id="PTHR43476">
    <property type="entry name" value="3-(3-HYDROXY-PHENYL)PROPIONATE/3-HYDROXYCINNAMIC ACID HYDROXYLASE"/>
    <property type="match status" value="1"/>
</dbReference>
<keyword evidence="1" id="KW-0560">Oxidoreductase</keyword>
<keyword evidence="4" id="KW-1185">Reference proteome</keyword>
<reference evidence="3 4" key="1">
    <citation type="submission" date="2018-07" db="EMBL/GenBank/DDBJ databases">
        <title>Genomic Encyclopedia of Type Strains, Phase IV (KMG-IV): sequencing the most valuable type-strain genomes for metagenomic binning, comparative biology and taxonomic classification.</title>
        <authorList>
            <person name="Goeker M."/>
        </authorList>
    </citation>
    <scope>NUCLEOTIDE SEQUENCE [LARGE SCALE GENOMIC DNA]</scope>
    <source>
        <strain evidence="3 4">DSM 44952</strain>
    </source>
</reference>
<dbReference type="InterPro" id="IPR036188">
    <property type="entry name" value="FAD/NAD-bd_sf"/>
</dbReference>
<dbReference type="AlphaFoldDB" id="A0A370GMG9"/>
<dbReference type="Gene3D" id="3.30.9.10">
    <property type="entry name" value="D-Amino Acid Oxidase, subunit A, domain 2"/>
    <property type="match status" value="1"/>
</dbReference>
<dbReference type="Proteomes" id="UP000255355">
    <property type="component" value="Unassembled WGS sequence"/>
</dbReference>
<dbReference type="EMBL" id="QQAZ01000015">
    <property type="protein sequence ID" value="RDI44928.1"/>
    <property type="molecule type" value="Genomic_DNA"/>
</dbReference>
<dbReference type="SUPFAM" id="SSF54373">
    <property type="entry name" value="FAD-linked reductases, C-terminal domain"/>
    <property type="match status" value="1"/>
</dbReference>
<keyword evidence="3" id="KW-0503">Monooxygenase</keyword>
<comment type="caution">
    <text evidence="3">The sequence shown here is derived from an EMBL/GenBank/DDBJ whole genome shotgun (WGS) entry which is preliminary data.</text>
</comment>
<dbReference type="STRING" id="1210089.GCA_001613165_06814"/>
<dbReference type="PRINTS" id="PR00420">
    <property type="entry name" value="RNGMNOXGNASE"/>
</dbReference>